<dbReference type="EMBL" id="CM046400">
    <property type="protein sequence ID" value="KAI8524577.1"/>
    <property type="molecule type" value="Genomic_DNA"/>
</dbReference>
<protein>
    <submittedName>
        <fullName evidence="1">Uncharacterized protein</fullName>
    </submittedName>
</protein>
<evidence type="ECO:0000313" key="2">
    <source>
        <dbReference type="Proteomes" id="UP001062846"/>
    </source>
</evidence>
<comment type="caution">
    <text evidence="1">The sequence shown here is derived from an EMBL/GenBank/DDBJ whole genome shotgun (WGS) entry which is preliminary data.</text>
</comment>
<keyword evidence="2" id="KW-1185">Reference proteome</keyword>
<reference evidence="1" key="1">
    <citation type="submission" date="2022-02" db="EMBL/GenBank/DDBJ databases">
        <title>Plant Genome Project.</title>
        <authorList>
            <person name="Zhang R.-G."/>
        </authorList>
    </citation>
    <scope>NUCLEOTIDE SEQUENCE</scope>
    <source>
        <strain evidence="1">AT1</strain>
    </source>
</reference>
<accession>A0ACC0L866</accession>
<gene>
    <name evidence="1" type="ORF">RHMOL_Rhmol13G0160000</name>
</gene>
<name>A0ACC0L866_RHOML</name>
<organism evidence="1 2">
    <name type="scientific">Rhododendron molle</name>
    <name type="common">Chinese azalea</name>
    <name type="synonym">Azalea mollis</name>
    <dbReference type="NCBI Taxonomy" id="49168"/>
    <lineage>
        <taxon>Eukaryota</taxon>
        <taxon>Viridiplantae</taxon>
        <taxon>Streptophyta</taxon>
        <taxon>Embryophyta</taxon>
        <taxon>Tracheophyta</taxon>
        <taxon>Spermatophyta</taxon>
        <taxon>Magnoliopsida</taxon>
        <taxon>eudicotyledons</taxon>
        <taxon>Gunneridae</taxon>
        <taxon>Pentapetalae</taxon>
        <taxon>asterids</taxon>
        <taxon>Ericales</taxon>
        <taxon>Ericaceae</taxon>
        <taxon>Ericoideae</taxon>
        <taxon>Rhodoreae</taxon>
        <taxon>Rhododendron</taxon>
    </lineage>
</organism>
<dbReference type="Proteomes" id="UP001062846">
    <property type="component" value="Chromosome 13"/>
</dbReference>
<proteinExistence type="predicted"/>
<sequence>MKAHRTTNTNSTEEPSITGWRCGKWVFRSTNVRKSRGKPGPLTPISKRKRAVPSPTSSANSVIGENNVEVGHPGAAKYHQKGLDHYDLLQELLESSLANGALG</sequence>
<evidence type="ECO:0000313" key="1">
    <source>
        <dbReference type="EMBL" id="KAI8524577.1"/>
    </source>
</evidence>